<comment type="similarity">
    <text evidence="2">Belongs to the peptidase M13 family.</text>
</comment>
<feature type="domain" description="Peptidase M13 N-terminal" evidence="4">
    <location>
        <begin position="187"/>
        <end position="233"/>
    </location>
</feature>
<dbReference type="SUPFAM" id="SSF55486">
    <property type="entry name" value="Metalloproteases ('zincins'), catalytic domain"/>
    <property type="match status" value="1"/>
</dbReference>
<dbReference type="PANTHER" id="PTHR11733">
    <property type="entry name" value="ZINC METALLOPROTEASE FAMILY M13 NEPRILYSIN-RELATED"/>
    <property type="match status" value="1"/>
</dbReference>
<keyword evidence="3" id="KW-0812">Transmembrane</keyword>
<dbReference type="InterPro" id="IPR000718">
    <property type="entry name" value="Peptidase_M13"/>
</dbReference>
<keyword evidence="3" id="KW-0472">Membrane</keyword>
<reference evidence="5 6" key="1">
    <citation type="journal article" date="2021" name="BMC Biol.">
        <title>Horizontally acquired antibacterial genes associated with adaptive radiation of ladybird beetles.</title>
        <authorList>
            <person name="Li H.S."/>
            <person name="Tang X.F."/>
            <person name="Huang Y.H."/>
            <person name="Xu Z.Y."/>
            <person name="Chen M.L."/>
            <person name="Du X.Y."/>
            <person name="Qiu B.Y."/>
            <person name="Chen P.T."/>
            <person name="Zhang W."/>
            <person name="Slipinski A."/>
            <person name="Escalona H.E."/>
            <person name="Waterhouse R.M."/>
            <person name="Zwick A."/>
            <person name="Pang H."/>
        </authorList>
    </citation>
    <scope>NUCLEOTIDE SEQUENCE [LARGE SCALE GENOMIC DNA]</scope>
    <source>
        <strain evidence="5">SYSU2018</strain>
    </source>
</reference>
<dbReference type="Proteomes" id="UP001516400">
    <property type="component" value="Unassembled WGS sequence"/>
</dbReference>
<evidence type="ECO:0000256" key="2">
    <source>
        <dbReference type="ARBA" id="ARBA00007357"/>
    </source>
</evidence>
<comment type="subcellular location">
    <subcellularLocation>
        <location evidence="1">Cell membrane</location>
        <topology evidence="1">Single-pass type II membrane protein</topology>
    </subcellularLocation>
</comment>
<dbReference type="InterPro" id="IPR008753">
    <property type="entry name" value="Peptidase_M13_N"/>
</dbReference>
<evidence type="ECO:0000256" key="3">
    <source>
        <dbReference type="SAM" id="Phobius"/>
    </source>
</evidence>
<keyword evidence="6" id="KW-1185">Reference proteome</keyword>
<name>A0ABD2PEH9_9CUCU</name>
<proteinExistence type="inferred from homology"/>
<evidence type="ECO:0000313" key="6">
    <source>
        <dbReference type="Proteomes" id="UP001516400"/>
    </source>
</evidence>
<dbReference type="InterPro" id="IPR042089">
    <property type="entry name" value="Peptidase_M13_dom_2"/>
</dbReference>
<comment type="caution">
    <text evidence="5">The sequence shown here is derived from an EMBL/GenBank/DDBJ whole genome shotgun (WGS) entry which is preliminary data.</text>
</comment>
<keyword evidence="3" id="KW-1133">Transmembrane helix</keyword>
<evidence type="ECO:0000259" key="4">
    <source>
        <dbReference type="Pfam" id="PF05649"/>
    </source>
</evidence>
<evidence type="ECO:0000313" key="5">
    <source>
        <dbReference type="EMBL" id="KAL3289387.1"/>
    </source>
</evidence>
<dbReference type="Gene3D" id="3.40.390.10">
    <property type="entry name" value="Collagenase (Catalytic Domain)"/>
    <property type="match status" value="1"/>
</dbReference>
<accession>A0ABD2PEH9</accession>
<gene>
    <name evidence="5" type="ORF">HHI36_022817</name>
</gene>
<dbReference type="Pfam" id="PF05649">
    <property type="entry name" value="Peptidase_M13_N"/>
    <property type="match status" value="1"/>
</dbReference>
<evidence type="ECO:0000256" key="1">
    <source>
        <dbReference type="ARBA" id="ARBA00004401"/>
    </source>
</evidence>
<dbReference type="PROSITE" id="PS51885">
    <property type="entry name" value="NEPRILYSIN"/>
    <property type="match status" value="1"/>
</dbReference>
<feature type="transmembrane region" description="Helical" evidence="3">
    <location>
        <begin position="38"/>
        <end position="59"/>
    </location>
</feature>
<dbReference type="InterPro" id="IPR024079">
    <property type="entry name" value="MetalloPept_cat_dom_sf"/>
</dbReference>
<dbReference type="AlphaFoldDB" id="A0ABD2PEH9"/>
<organism evidence="5 6">
    <name type="scientific">Cryptolaemus montrouzieri</name>
    <dbReference type="NCBI Taxonomy" id="559131"/>
    <lineage>
        <taxon>Eukaryota</taxon>
        <taxon>Metazoa</taxon>
        <taxon>Ecdysozoa</taxon>
        <taxon>Arthropoda</taxon>
        <taxon>Hexapoda</taxon>
        <taxon>Insecta</taxon>
        <taxon>Pterygota</taxon>
        <taxon>Neoptera</taxon>
        <taxon>Endopterygota</taxon>
        <taxon>Coleoptera</taxon>
        <taxon>Polyphaga</taxon>
        <taxon>Cucujiformia</taxon>
        <taxon>Coccinelloidea</taxon>
        <taxon>Coccinellidae</taxon>
        <taxon>Scymninae</taxon>
        <taxon>Scymnini</taxon>
        <taxon>Cryptolaemus</taxon>
    </lineage>
</organism>
<dbReference type="EMBL" id="JABFTP020000186">
    <property type="protein sequence ID" value="KAL3289387.1"/>
    <property type="molecule type" value="Genomic_DNA"/>
</dbReference>
<dbReference type="PANTHER" id="PTHR11733:SF238">
    <property type="entry name" value="FI07649P-RELATED"/>
    <property type="match status" value="1"/>
</dbReference>
<dbReference type="Gene3D" id="1.10.1380.10">
    <property type="entry name" value="Neutral endopeptidase , domain2"/>
    <property type="match status" value="1"/>
</dbReference>
<dbReference type="GO" id="GO:0005886">
    <property type="term" value="C:plasma membrane"/>
    <property type="evidence" value="ECO:0007669"/>
    <property type="project" value="UniProtKB-SubCell"/>
</dbReference>
<sequence length="257" mass="30064">MERKTKFCSCHLAVHHESGRVKWCIGQQGEWQNKIKRLVFLPVILLPLMIVIVLLTKYATAESVVKRVTRSNSENQNIENLVKQNENIGDILNTALPNEKGLEFGYEYDELGEMLPFHDRERFRREIQIIPIKMTENSIVTSTTTEGETNKLSGQSHGFWKNEMGPSEIRLLQSSIMKRYMDNSVNPCDDFYKFACGKWRNYYTIPPERNSYDTFEILRENLDNVLQELLLEVKLNEVKVDFKIMFVIRAHILLNMV</sequence>
<protein>
    <recommendedName>
        <fullName evidence="4">Peptidase M13 N-terminal domain-containing protein</fullName>
    </recommendedName>
</protein>